<name>A0A075FP23_9ARCH</name>
<dbReference type="SUPFAM" id="SSF82185">
    <property type="entry name" value="Histone H3 K4-specific methyltransferase SET7/9 N-terminal domain"/>
    <property type="match status" value="1"/>
</dbReference>
<keyword evidence="1" id="KW-0677">Repeat</keyword>
<dbReference type="PANTHER" id="PTHR23084">
    <property type="entry name" value="PHOSPHATIDYLINOSITOL-4-PHOSPHATE 5-KINASE RELATED"/>
    <property type="match status" value="1"/>
</dbReference>
<organism evidence="3">
    <name type="scientific">uncultured marine thaumarchaeote AD1000_11_E10</name>
    <dbReference type="NCBI Taxonomy" id="1455890"/>
    <lineage>
        <taxon>Archaea</taxon>
        <taxon>Nitrososphaerota</taxon>
        <taxon>environmental samples</taxon>
    </lineage>
</organism>
<dbReference type="Gene3D" id="2.20.110.10">
    <property type="entry name" value="Histone H3 K4-specific methyltransferase SET7/9 N-terminal domain"/>
    <property type="match status" value="1"/>
</dbReference>
<feature type="compositionally biased region" description="Basic and acidic residues" evidence="2">
    <location>
        <begin position="11"/>
        <end position="24"/>
    </location>
</feature>
<dbReference type="SMART" id="SM00698">
    <property type="entry name" value="MORN"/>
    <property type="match status" value="2"/>
</dbReference>
<evidence type="ECO:0000256" key="1">
    <source>
        <dbReference type="ARBA" id="ARBA00022737"/>
    </source>
</evidence>
<accession>A0A075FP23</accession>
<protein>
    <submittedName>
        <fullName evidence="3">Morn motif-containing protein</fullName>
    </submittedName>
</protein>
<feature type="region of interest" description="Disordered" evidence="2">
    <location>
        <begin position="1"/>
        <end position="24"/>
    </location>
</feature>
<evidence type="ECO:0000256" key="2">
    <source>
        <dbReference type="SAM" id="MobiDB-lite"/>
    </source>
</evidence>
<reference evidence="3" key="1">
    <citation type="journal article" date="2014" name="Genome Biol. Evol.">
        <title>Pangenome evidence for extensive interdomain horizontal transfer affecting lineage core and shell genes in uncultured planktonic thaumarchaeota and euryarchaeota.</title>
        <authorList>
            <person name="Deschamps P."/>
            <person name="Zivanovic Y."/>
            <person name="Moreira D."/>
            <person name="Rodriguez-Valera F."/>
            <person name="Lopez-Garcia P."/>
        </authorList>
    </citation>
    <scope>NUCLEOTIDE SEQUENCE</scope>
</reference>
<proteinExistence type="predicted"/>
<sequence>MCYMQLQGTMTEEKREMEERGKRERWQRRRRIETASIYVGEVKDGERHGKGTLTLPDGEKYEGEFKDGKYNGRGILTLADGEKYEGEFREGRQWNVTFTDLDGSKTEWKDGYEIEDE</sequence>
<dbReference type="AlphaFoldDB" id="A0A075FP23"/>
<evidence type="ECO:0000313" key="3">
    <source>
        <dbReference type="EMBL" id="AIE91422.1"/>
    </source>
</evidence>
<dbReference type="InterPro" id="IPR003409">
    <property type="entry name" value="MORN"/>
</dbReference>
<dbReference type="Pfam" id="PF02493">
    <property type="entry name" value="MORN"/>
    <property type="match status" value="3"/>
</dbReference>
<dbReference type="EMBL" id="KF900338">
    <property type="protein sequence ID" value="AIE91422.1"/>
    <property type="molecule type" value="Genomic_DNA"/>
</dbReference>
<dbReference type="PANTHER" id="PTHR23084:SF263">
    <property type="entry name" value="MORN REPEAT-CONTAINING PROTEIN 1"/>
    <property type="match status" value="1"/>
</dbReference>